<dbReference type="Proteomes" id="UP001498771">
    <property type="component" value="Unassembled WGS sequence"/>
</dbReference>
<organism evidence="3 4">
    <name type="scientific">Myxozyma melibiosi</name>
    <dbReference type="NCBI Taxonomy" id="54550"/>
    <lineage>
        <taxon>Eukaryota</taxon>
        <taxon>Fungi</taxon>
        <taxon>Dikarya</taxon>
        <taxon>Ascomycota</taxon>
        <taxon>Saccharomycotina</taxon>
        <taxon>Lipomycetes</taxon>
        <taxon>Lipomycetales</taxon>
        <taxon>Lipomycetaceae</taxon>
        <taxon>Myxozyma</taxon>
    </lineage>
</organism>
<dbReference type="SUPFAM" id="SSF54909">
    <property type="entry name" value="Dimeric alpha+beta barrel"/>
    <property type="match status" value="1"/>
</dbReference>
<keyword evidence="4" id="KW-1185">Reference proteome</keyword>
<dbReference type="Pfam" id="PF07110">
    <property type="entry name" value="EthD"/>
    <property type="match status" value="1"/>
</dbReference>
<dbReference type="GeneID" id="90037067"/>
<comment type="similarity">
    <text evidence="1">Belongs to the tpcK family.</text>
</comment>
<evidence type="ECO:0000313" key="3">
    <source>
        <dbReference type="EMBL" id="KAK7207665.1"/>
    </source>
</evidence>
<evidence type="ECO:0000313" key="4">
    <source>
        <dbReference type="Proteomes" id="UP001498771"/>
    </source>
</evidence>
<dbReference type="EMBL" id="JBBJBU010000001">
    <property type="protein sequence ID" value="KAK7207665.1"/>
    <property type="molecule type" value="Genomic_DNA"/>
</dbReference>
<dbReference type="RefSeq" id="XP_064770698.1">
    <property type="nucleotide sequence ID" value="XM_064911555.1"/>
</dbReference>
<gene>
    <name evidence="3" type="ORF">BZA70DRAFT_271891</name>
</gene>
<feature type="domain" description="EthD" evidence="2">
    <location>
        <begin position="16"/>
        <end position="109"/>
    </location>
</feature>
<protein>
    <submittedName>
        <fullName evidence="3">EthD domain-containing protein</fullName>
    </submittedName>
</protein>
<name>A0ABR1FCU2_9ASCO</name>
<reference evidence="3 4" key="1">
    <citation type="submission" date="2024-03" db="EMBL/GenBank/DDBJ databases">
        <title>Genome-scale model development and genomic sequencing of the oleaginous clade Lipomyces.</title>
        <authorList>
            <consortium name="Lawrence Berkeley National Laboratory"/>
            <person name="Czajka J.J."/>
            <person name="Han Y."/>
            <person name="Kim J."/>
            <person name="Mondo S.J."/>
            <person name="Hofstad B.A."/>
            <person name="Robles A."/>
            <person name="Haridas S."/>
            <person name="Riley R."/>
            <person name="LaButti K."/>
            <person name="Pangilinan J."/>
            <person name="Andreopoulos W."/>
            <person name="Lipzen A."/>
            <person name="Yan J."/>
            <person name="Wang M."/>
            <person name="Ng V."/>
            <person name="Grigoriev I.V."/>
            <person name="Spatafora J.W."/>
            <person name="Magnuson J.K."/>
            <person name="Baker S.E."/>
            <person name="Pomraning K.R."/>
        </authorList>
    </citation>
    <scope>NUCLEOTIDE SEQUENCE [LARGE SCALE GENOMIC DNA]</scope>
    <source>
        <strain evidence="3 4">Phaff 52-87</strain>
    </source>
</reference>
<sequence length="123" mass="14268">MSLKEMTRVSVMARRNPAMSLEEFQKYLKESHGPLVAPWLKRYGVVKYVQHHKREAFSRDGSPIKALELGDFDSLADFYVPSYADFEKAFKDPEYFEKIKPDEEKILDMESVVIVVGVNHEVI</sequence>
<evidence type="ECO:0000256" key="1">
    <source>
        <dbReference type="ARBA" id="ARBA00005986"/>
    </source>
</evidence>
<dbReference type="Gene3D" id="3.30.70.100">
    <property type="match status" value="1"/>
</dbReference>
<accession>A0ABR1FCU2</accession>
<evidence type="ECO:0000259" key="2">
    <source>
        <dbReference type="Pfam" id="PF07110"/>
    </source>
</evidence>
<dbReference type="InterPro" id="IPR011008">
    <property type="entry name" value="Dimeric_a/b-barrel"/>
</dbReference>
<dbReference type="InterPro" id="IPR009799">
    <property type="entry name" value="EthD_dom"/>
</dbReference>
<comment type="caution">
    <text evidence="3">The sequence shown here is derived from an EMBL/GenBank/DDBJ whole genome shotgun (WGS) entry which is preliminary data.</text>
</comment>
<proteinExistence type="inferred from homology"/>